<dbReference type="InterPro" id="IPR001304">
    <property type="entry name" value="C-type_lectin-like"/>
</dbReference>
<evidence type="ECO:0000313" key="4">
    <source>
        <dbReference type="EMBL" id="KAK3784510.1"/>
    </source>
</evidence>
<name>A0AAE1ABK3_9GAST</name>
<dbReference type="PROSITE" id="PS50041">
    <property type="entry name" value="C_TYPE_LECTIN_2"/>
    <property type="match status" value="1"/>
</dbReference>
<feature type="chain" id="PRO_5042120120" description="C-type lectin domain-containing protein" evidence="2">
    <location>
        <begin position="28"/>
        <end position="260"/>
    </location>
</feature>
<keyword evidence="2" id="KW-0732">Signal</keyword>
<gene>
    <name evidence="4" type="ORF">RRG08_063863</name>
</gene>
<dbReference type="PROSITE" id="PS00615">
    <property type="entry name" value="C_TYPE_LECTIN_1"/>
    <property type="match status" value="1"/>
</dbReference>
<dbReference type="InterPro" id="IPR016187">
    <property type="entry name" value="CTDL_fold"/>
</dbReference>
<dbReference type="InterPro" id="IPR050111">
    <property type="entry name" value="C-type_lectin/snaclec_domain"/>
</dbReference>
<organism evidence="4 5">
    <name type="scientific">Elysia crispata</name>
    <name type="common">lettuce slug</name>
    <dbReference type="NCBI Taxonomy" id="231223"/>
    <lineage>
        <taxon>Eukaryota</taxon>
        <taxon>Metazoa</taxon>
        <taxon>Spiralia</taxon>
        <taxon>Lophotrochozoa</taxon>
        <taxon>Mollusca</taxon>
        <taxon>Gastropoda</taxon>
        <taxon>Heterobranchia</taxon>
        <taxon>Euthyneura</taxon>
        <taxon>Panpulmonata</taxon>
        <taxon>Sacoglossa</taxon>
        <taxon>Placobranchoidea</taxon>
        <taxon>Plakobranchidae</taxon>
        <taxon>Elysia</taxon>
    </lineage>
</organism>
<keyword evidence="1" id="KW-1015">Disulfide bond</keyword>
<dbReference type="PANTHER" id="PTHR22803">
    <property type="entry name" value="MANNOSE, PHOSPHOLIPASE, LECTIN RECEPTOR RELATED"/>
    <property type="match status" value="1"/>
</dbReference>
<reference evidence="4" key="1">
    <citation type="journal article" date="2023" name="G3 (Bethesda)">
        <title>A reference genome for the long-term kleptoplast-retaining sea slug Elysia crispata morphotype clarki.</title>
        <authorList>
            <person name="Eastman K.E."/>
            <person name="Pendleton A.L."/>
            <person name="Shaikh M.A."/>
            <person name="Suttiyut T."/>
            <person name="Ogas R."/>
            <person name="Tomko P."/>
            <person name="Gavelis G."/>
            <person name="Widhalm J.R."/>
            <person name="Wisecaver J.H."/>
        </authorList>
    </citation>
    <scope>NUCLEOTIDE SEQUENCE</scope>
    <source>
        <strain evidence="4">ECLA1</strain>
    </source>
</reference>
<dbReference type="CDD" id="cd00037">
    <property type="entry name" value="CLECT"/>
    <property type="match status" value="1"/>
</dbReference>
<accession>A0AAE1ABK3</accession>
<dbReference type="Gene3D" id="3.10.100.10">
    <property type="entry name" value="Mannose-Binding Protein A, subunit A"/>
    <property type="match status" value="1"/>
</dbReference>
<dbReference type="SUPFAM" id="SSF56436">
    <property type="entry name" value="C-type lectin-like"/>
    <property type="match status" value="1"/>
</dbReference>
<dbReference type="InterPro" id="IPR018378">
    <property type="entry name" value="C-type_lectin_CS"/>
</dbReference>
<dbReference type="InterPro" id="IPR016186">
    <property type="entry name" value="C-type_lectin-like/link_sf"/>
</dbReference>
<dbReference type="SMART" id="SM00034">
    <property type="entry name" value="CLECT"/>
    <property type="match status" value="1"/>
</dbReference>
<keyword evidence="5" id="KW-1185">Reference proteome</keyword>
<dbReference type="EMBL" id="JAWDGP010002236">
    <property type="protein sequence ID" value="KAK3784510.1"/>
    <property type="molecule type" value="Genomic_DNA"/>
</dbReference>
<comment type="caution">
    <text evidence="4">The sequence shown here is derived from an EMBL/GenBank/DDBJ whole genome shotgun (WGS) entry which is preliminary data.</text>
</comment>
<evidence type="ECO:0000313" key="5">
    <source>
        <dbReference type="Proteomes" id="UP001283361"/>
    </source>
</evidence>
<evidence type="ECO:0000259" key="3">
    <source>
        <dbReference type="PROSITE" id="PS50041"/>
    </source>
</evidence>
<feature type="domain" description="C-type lectin" evidence="3">
    <location>
        <begin position="137"/>
        <end position="252"/>
    </location>
</feature>
<dbReference type="Pfam" id="PF00059">
    <property type="entry name" value="Lectin_C"/>
    <property type="match status" value="1"/>
</dbReference>
<feature type="signal peptide" evidence="2">
    <location>
        <begin position="1"/>
        <end position="27"/>
    </location>
</feature>
<protein>
    <recommendedName>
        <fullName evidence="3">C-type lectin domain-containing protein</fullName>
    </recommendedName>
</protein>
<dbReference type="Proteomes" id="UP001283361">
    <property type="component" value="Unassembled WGS sequence"/>
</dbReference>
<sequence>MTHVQNLLVLSVWLAAGIIWMSGQTYCNDHIESLLYSKKNPSLILPNVPYRLTPSGWSGVLDLLTCATRSRIEFRESQGFLYNSASGLCSPLLWLEGPNSPGALPVRPSEGALYLARGWCEGDQFQILELNTGELVCLRLFNTDPVDFFTARAVCESLDSYLVSVKTMPKLELIRSLANGNSLHIGFDDLVTPGVFFWHSDGELVTAQQSAEIFDENEPNNHRGLESCGSYKGERGTLNDLTCDYILGYICERDVLRPEG</sequence>
<evidence type="ECO:0000256" key="1">
    <source>
        <dbReference type="ARBA" id="ARBA00023157"/>
    </source>
</evidence>
<evidence type="ECO:0000256" key="2">
    <source>
        <dbReference type="SAM" id="SignalP"/>
    </source>
</evidence>
<dbReference type="AlphaFoldDB" id="A0AAE1ABK3"/>
<proteinExistence type="predicted"/>